<dbReference type="PATRIC" id="fig|1206767.3.peg.720"/>
<dbReference type="EMBL" id="ALAO01000066">
    <property type="protein sequence ID" value="EKO40526.1"/>
    <property type="molecule type" value="Genomic_DNA"/>
</dbReference>
<dbReference type="Proteomes" id="UP000006272">
    <property type="component" value="Unassembled WGS sequence"/>
</dbReference>
<reference evidence="2 3" key="1">
    <citation type="submission" date="2012-07" db="EMBL/GenBank/DDBJ databases">
        <title>Draft genome sequence of Desulfovibrio magneticus str. Maddingley MBC34 obtained from a metagenomic sequence of a methanogenic enrichment isolated from coal-seam formation water in Victoria, Australia.</title>
        <authorList>
            <person name="Greenfield P."/>
            <person name="Hendry P."/>
            <person name="Li D."/>
            <person name="Rosewarne C.P."/>
            <person name="Tran-Dinh N."/>
            <person name="Elbourne L.D.H."/>
            <person name="Paulsen I.T."/>
            <person name="Midgley D.J."/>
        </authorList>
    </citation>
    <scope>NUCLEOTIDE SEQUENCE [LARGE SCALE GENOMIC DNA]</scope>
    <source>
        <strain evidence="3">Maddingley MBC34</strain>
    </source>
</reference>
<feature type="domain" description="SiaC family regulatory phosphoprotein" evidence="1">
    <location>
        <begin position="6"/>
        <end position="125"/>
    </location>
</feature>
<organism evidence="2 3">
    <name type="scientific">Solidesulfovibrio magneticus str. Maddingley MBC34</name>
    <dbReference type="NCBI Taxonomy" id="1206767"/>
    <lineage>
        <taxon>Bacteria</taxon>
        <taxon>Pseudomonadati</taxon>
        <taxon>Thermodesulfobacteriota</taxon>
        <taxon>Desulfovibrionia</taxon>
        <taxon>Desulfovibrionales</taxon>
        <taxon>Desulfovibrionaceae</taxon>
        <taxon>Solidesulfovibrio</taxon>
    </lineage>
</organism>
<proteinExistence type="predicted"/>
<gene>
    <name evidence="2" type="ORF">B193_0759</name>
</gene>
<evidence type="ECO:0000313" key="3">
    <source>
        <dbReference type="Proteomes" id="UP000006272"/>
    </source>
</evidence>
<sequence length="126" mass="14518">MSILRIESTQRTPEVIFDFANNVFHLRGESYPEDVKEFYGQPIGRLEGHLEGLTNAEIRFTFEFVYFNSSTAKILMNLFDMLEETAARGNTVLVVWAYEKDDDNMEELGEEFGEELSRATFSMLAV</sequence>
<protein>
    <recommendedName>
        <fullName evidence="1">SiaC family regulatory phosphoprotein domain-containing protein</fullName>
    </recommendedName>
</protein>
<dbReference type="InterPro" id="IPR018530">
    <property type="entry name" value="SiaC"/>
</dbReference>
<dbReference type="AlphaFoldDB" id="K6GUC4"/>
<comment type="caution">
    <text evidence="2">The sequence shown here is derived from an EMBL/GenBank/DDBJ whole genome shotgun (WGS) entry which is preliminary data.</text>
</comment>
<accession>K6GUC4</accession>
<evidence type="ECO:0000259" key="1">
    <source>
        <dbReference type="Pfam" id="PF09345"/>
    </source>
</evidence>
<dbReference type="Pfam" id="PF09345">
    <property type="entry name" value="SiaC"/>
    <property type="match status" value="1"/>
</dbReference>
<name>K6GUC4_9BACT</name>
<evidence type="ECO:0000313" key="2">
    <source>
        <dbReference type="EMBL" id="EKO40526.1"/>
    </source>
</evidence>